<comment type="caution">
    <text evidence="2">The sequence shown here is derived from an EMBL/GenBank/DDBJ whole genome shotgun (WGS) entry which is preliminary data.</text>
</comment>
<dbReference type="PANTHER" id="PTHR47534">
    <property type="entry name" value="YALI0E05731P"/>
    <property type="match status" value="1"/>
</dbReference>
<keyword evidence="3" id="KW-1185">Reference proteome</keyword>
<evidence type="ECO:0000256" key="1">
    <source>
        <dbReference type="ARBA" id="ARBA00023002"/>
    </source>
</evidence>
<evidence type="ECO:0000313" key="3">
    <source>
        <dbReference type="Proteomes" id="UP001465976"/>
    </source>
</evidence>
<keyword evidence="1" id="KW-0560">Oxidoreductase</keyword>
<dbReference type="InterPro" id="IPR002347">
    <property type="entry name" value="SDR_fam"/>
</dbReference>
<dbReference type="Proteomes" id="UP001465976">
    <property type="component" value="Unassembled WGS sequence"/>
</dbReference>
<reference evidence="2 3" key="1">
    <citation type="submission" date="2024-02" db="EMBL/GenBank/DDBJ databases">
        <title>A draft genome for the cacao thread blight pathogen Marasmius crinis-equi.</title>
        <authorList>
            <person name="Cohen S.P."/>
            <person name="Baruah I.K."/>
            <person name="Amoako-Attah I."/>
            <person name="Bukari Y."/>
            <person name="Meinhardt L.W."/>
            <person name="Bailey B.A."/>
        </authorList>
    </citation>
    <scope>NUCLEOTIDE SEQUENCE [LARGE SCALE GENOMIC DNA]</scope>
    <source>
        <strain evidence="2 3">GH-76</strain>
    </source>
</reference>
<sequence>MVNLDHIHSSNASISTSLAPGLIAVFVGGTSGIGEYTLKAFAKHARNPKIYFVGRSEEAATRVVEECNKLNEGEYVFIKSDVSLIRNVDKVCEEIKKKEKRVDLLFQSQGMLDIKKQTEEGLLAAYALAYASRFRFTQNLLPLLRESASLKRVITVFAGTKEGAIDESDWACRNKATMWAAAAHMTSMLTLSLEILAKEAPDISFIHSYPGYVQSQIARDLTQEEFKTIIMDGAQARGPVPVVSPEDCGEIHAYLSTSMKYPSSQHDASKGVAVEEGVKVARGTDGKVGSGVYTVDQEGECGPGEVEALLADLRKTGVVDRLKKHTEEVFEGIVKSS</sequence>
<dbReference type="Gene3D" id="3.40.50.720">
    <property type="entry name" value="NAD(P)-binding Rossmann-like Domain"/>
    <property type="match status" value="1"/>
</dbReference>
<evidence type="ECO:0000313" key="2">
    <source>
        <dbReference type="EMBL" id="KAL0569102.1"/>
    </source>
</evidence>
<protein>
    <submittedName>
        <fullName evidence="2">Uncharacterized protein</fullName>
    </submittedName>
</protein>
<name>A0ABR3F1M7_9AGAR</name>
<proteinExistence type="predicted"/>
<dbReference type="PANTHER" id="PTHR47534:SF3">
    <property type="entry name" value="ALCOHOL DEHYDROGENASE-LIKE C-TERMINAL DOMAIN-CONTAINING PROTEIN"/>
    <property type="match status" value="1"/>
</dbReference>
<organism evidence="2 3">
    <name type="scientific">Marasmius crinis-equi</name>
    <dbReference type="NCBI Taxonomy" id="585013"/>
    <lineage>
        <taxon>Eukaryota</taxon>
        <taxon>Fungi</taxon>
        <taxon>Dikarya</taxon>
        <taxon>Basidiomycota</taxon>
        <taxon>Agaricomycotina</taxon>
        <taxon>Agaricomycetes</taxon>
        <taxon>Agaricomycetidae</taxon>
        <taxon>Agaricales</taxon>
        <taxon>Marasmiineae</taxon>
        <taxon>Marasmiaceae</taxon>
        <taxon>Marasmius</taxon>
    </lineage>
</organism>
<accession>A0ABR3F1M7</accession>
<gene>
    <name evidence="2" type="ORF">V5O48_012878</name>
</gene>
<dbReference type="InterPro" id="IPR052228">
    <property type="entry name" value="Sec_Metab_Biosynth_Oxidored"/>
</dbReference>
<dbReference type="SUPFAM" id="SSF51735">
    <property type="entry name" value="NAD(P)-binding Rossmann-fold domains"/>
    <property type="match status" value="1"/>
</dbReference>
<dbReference type="InterPro" id="IPR036291">
    <property type="entry name" value="NAD(P)-bd_dom_sf"/>
</dbReference>
<dbReference type="Pfam" id="PF00106">
    <property type="entry name" value="adh_short"/>
    <property type="match status" value="1"/>
</dbReference>
<dbReference type="EMBL" id="JBAHYK010001194">
    <property type="protein sequence ID" value="KAL0569102.1"/>
    <property type="molecule type" value="Genomic_DNA"/>
</dbReference>